<sequence>MHLPHHCWTSNRSCPRGAPWAGSCNRCCRLAYGSWDGSTSATNLSSANSMPRDPASPSRTTGPSSSSPRPEEPRWG</sequence>
<feature type="region of interest" description="Disordered" evidence="1">
    <location>
        <begin position="39"/>
        <end position="76"/>
    </location>
</feature>
<proteinExistence type="predicted"/>
<protein>
    <submittedName>
        <fullName evidence="2">Uncharacterized protein</fullName>
    </submittedName>
</protein>
<comment type="caution">
    <text evidence="2">The sequence shown here is derived from an EMBL/GenBank/DDBJ whole genome shotgun (WGS) entry which is preliminary data.</text>
</comment>
<keyword evidence="3" id="KW-1185">Reference proteome</keyword>
<dbReference type="EMBL" id="JBHMFI010000002">
    <property type="protein sequence ID" value="MFB9074156.1"/>
    <property type="molecule type" value="Genomic_DNA"/>
</dbReference>
<evidence type="ECO:0000313" key="3">
    <source>
        <dbReference type="Proteomes" id="UP001589575"/>
    </source>
</evidence>
<evidence type="ECO:0000313" key="2">
    <source>
        <dbReference type="EMBL" id="MFB9074156.1"/>
    </source>
</evidence>
<feature type="compositionally biased region" description="Low complexity" evidence="1">
    <location>
        <begin position="39"/>
        <end position="68"/>
    </location>
</feature>
<dbReference type="Proteomes" id="UP001589575">
    <property type="component" value="Unassembled WGS sequence"/>
</dbReference>
<accession>A0ABV5G5E1</accession>
<reference evidence="2 3" key="1">
    <citation type="submission" date="2024-09" db="EMBL/GenBank/DDBJ databases">
        <authorList>
            <person name="Sun Q."/>
            <person name="Mori K."/>
        </authorList>
    </citation>
    <scope>NUCLEOTIDE SEQUENCE [LARGE SCALE GENOMIC DNA]</scope>
    <source>
        <strain evidence="2 3">CCM 7609</strain>
    </source>
</reference>
<gene>
    <name evidence="2" type="ORF">ACFFX0_24355</name>
</gene>
<organism evidence="2 3">
    <name type="scientific">Citricoccus parietis</name>
    <dbReference type="NCBI Taxonomy" id="592307"/>
    <lineage>
        <taxon>Bacteria</taxon>
        <taxon>Bacillati</taxon>
        <taxon>Actinomycetota</taxon>
        <taxon>Actinomycetes</taxon>
        <taxon>Micrococcales</taxon>
        <taxon>Micrococcaceae</taxon>
        <taxon>Citricoccus</taxon>
    </lineage>
</organism>
<evidence type="ECO:0000256" key="1">
    <source>
        <dbReference type="SAM" id="MobiDB-lite"/>
    </source>
</evidence>
<name>A0ABV5G5E1_9MICC</name>